<dbReference type="EMBL" id="FQZH01000001">
    <property type="protein sequence ID" value="SHI75689.1"/>
    <property type="molecule type" value="Genomic_DNA"/>
</dbReference>
<dbReference type="RefSeq" id="WP_072781797.1">
    <property type="nucleotide sequence ID" value="NZ_CP045292.1"/>
</dbReference>
<dbReference type="Proteomes" id="UP000184232">
    <property type="component" value="Unassembled WGS sequence"/>
</dbReference>
<protein>
    <submittedName>
        <fullName evidence="1">Uncharacterized protein</fullName>
    </submittedName>
</protein>
<keyword evidence="2" id="KW-1185">Reference proteome</keyword>
<accession>A0A1M6DRD0</accession>
<evidence type="ECO:0000313" key="2">
    <source>
        <dbReference type="Proteomes" id="UP000184232"/>
    </source>
</evidence>
<reference evidence="1 2" key="1">
    <citation type="submission" date="2016-11" db="EMBL/GenBank/DDBJ databases">
        <authorList>
            <person name="Jaros S."/>
            <person name="Januszkiewicz K."/>
            <person name="Wedrychowicz H."/>
        </authorList>
    </citation>
    <scope>NUCLEOTIDE SEQUENCE [LARGE SCALE GENOMIC DNA]</scope>
    <source>
        <strain evidence="1 2">DSM 22807</strain>
    </source>
</reference>
<proteinExistence type="predicted"/>
<gene>
    <name evidence="1" type="ORF">SAMN05444337_0719</name>
</gene>
<name>A0A1M6DRD0_9FLAO</name>
<dbReference type="STRING" id="683124.SAMN05444337_0719"/>
<organism evidence="1 2">
    <name type="scientific">Flavobacterium haoranii</name>
    <dbReference type="NCBI Taxonomy" id="683124"/>
    <lineage>
        <taxon>Bacteria</taxon>
        <taxon>Pseudomonadati</taxon>
        <taxon>Bacteroidota</taxon>
        <taxon>Flavobacteriia</taxon>
        <taxon>Flavobacteriales</taxon>
        <taxon>Flavobacteriaceae</taxon>
        <taxon>Flavobacterium</taxon>
    </lineage>
</organism>
<dbReference type="AlphaFoldDB" id="A0A1M6DRD0"/>
<evidence type="ECO:0000313" key="1">
    <source>
        <dbReference type="EMBL" id="SHI75689.1"/>
    </source>
</evidence>
<sequence>MKKIFIVTFAQLFMMCSSTSSSKFQTRDDFASASENYINSFLKSKNAFEEDKSVIILTQGFKGEKITATQNSKTIYSQYPITNLKRQYAASFAFDNQSLITIFDNFTKEEIVIEPKDASKHKYIYVMKKHEDNKSVFKVTLSNTLRSLK</sequence>
<dbReference type="OrthoDB" id="1376295at2"/>